<dbReference type="EMBL" id="CP016359">
    <property type="protein sequence ID" value="APU68271.1"/>
    <property type="molecule type" value="Genomic_DNA"/>
</dbReference>
<sequence>MYQSGSVSLKIASEKRTDVKITDTAGRRLKFNWNEKS</sequence>
<dbReference type="AlphaFoldDB" id="A0A1L7I3W9"/>
<reference evidence="1 2" key="1">
    <citation type="submission" date="2016-07" db="EMBL/GenBank/DDBJ databases">
        <title>Multi-omics approach to identify versatile polysaccharide utilization systems of a marine flavobacterium Gramella flava.</title>
        <authorList>
            <person name="Tang K."/>
        </authorList>
    </citation>
    <scope>NUCLEOTIDE SEQUENCE [LARGE SCALE GENOMIC DNA]</scope>
    <source>
        <strain evidence="1 2">JLT2011</strain>
    </source>
</reference>
<evidence type="ECO:0000313" key="2">
    <source>
        <dbReference type="Proteomes" id="UP000186230"/>
    </source>
</evidence>
<keyword evidence="2" id="KW-1185">Reference proteome</keyword>
<dbReference type="STRING" id="1229726.GRFL_1547"/>
<name>A0A1L7I3W9_9FLAO</name>
<dbReference type="Proteomes" id="UP000186230">
    <property type="component" value="Chromosome"/>
</dbReference>
<accession>A0A1L7I3W9</accession>
<evidence type="ECO:0000313" key="1">
    <source>
        <dbReference type="EMBL" id="APU68271.1"/>
    </source>
</evidence>
<proteinExistence type="predicted"/>
<protein>
    <submittedName>
        <fullName evidence="1">Uncharacterized protein</fullName>
    </submittedName>
</protein>
<organism evidence="1 2">
    <name type="scientific">Christiangramia flava JLT2011</name>
    <dbReference type="NCBI Taxonomy" id="1229726"/>
    <lineage>
        <taxon>Bacteria</taxon>
        <taxon>Pseudomonadati</taxon>
        <taxon>Bacteroidota</taxon>
        <taxon>Flavobacteriia</taxon>
        <taxon>Flavobacteriales</taxon>
        <taxon>Flavobacteriaceae</taxon>
        <taxon>Christiangramia</taxon>
    </lineage>
</organism>
<dbReference type="KEGG" id="gfl:GRFL_1547"/>
<gene>
    <name evidence="1" type="ORF">GRFL_1547</name>
</gene>